<feature type="transmembrane region" description="Helical" evidence="1">
    <location>
        <begin position="64"/>
        <end position="84"/>
    </location>
</feature>
<dbReference type="AlphaFoldDB" id="A0A7T2W1J0"/>
<dbReference type="Pfam" id="PF10734">
    <property type="entry name" value="DUF2523"/>
    <property type="match status" value="1"/>
</dbReference>
<name>A0A7T2W1J0_DELAC</name>
<reference evidence="2 3" key="1">
    <citation type="submission" date="2020-12" db="EMBL/GenBank/DDBJ databases">
        <title>FDA dAtabase for Regulatory Grade micrObial Sequences (FDA-ARGOS): Supporting development and validation of Infectious Disease Dx tests.</title>
        <authorList>
            <person name="Sproer C."/>
            <person name="Gronow S."/>
            <person name="Severitt S."/>
            <person name="Schroder I."/>
            <person name="Tallon L."/>
            <person name="Sadzewicz L."/>
            <person name="Zhao X."/>
            <person name="Boylan J."/>
            <person name="Ott S."/>
            <person name="Bowen H."/>
            <person name="Vavikolanu K."/>
            <person name="Mehta A."/>
            <person name="Aluvathingal J."/>
            <person name="Nadendla S."/>
            <person name="Lowell S."/>
            <person name="Myers T."/>
            <person name="Yan Y."/>
            <person name="Sichtig H."/>
        </authorList>
    </citation>
    <scope>NUCLEOTIDE SEQUENCE [LARGE SCALE GENOMIC DNA]</scope>
    <source>
        <strain evidence="2 3">FDAARGOS_909</strain>
    </source>
</reference>
<gene>
    <name evidence="2" type="ORF">I6G66_12715</name>
</gene>
<evidence type="ECO:0000313" key="3">
    <source>
        <dbReference type="Proteomes" id="UP000594778"/>
    </source>
</evidence>
<dbReference type="Proteomes" id="UP000594778">
    <property type="component" value="Chromosome"/>
</dbReference>
<proteinExistence type="predicted"/>
<feature type="transmembrane region" description="Helical" evidence="1">
    <location>
        <begin position="96"/>
        <end position="119"/>
    </location>
</feature>
<keyword evidence="1" id="KW-0472">Membrane</keyword>
<protein>
    <submittedName>
        <fullName evidence="2">DUF2523 domain-containing protein</fullName>
    </submittedName>
</protein>
<dbReference type="InterPro" id="IPR019670">
    <property type="entry name" value="DUF2523"/>
</dbReference>
<organism evidence="2 3">
    <name type="scientific">Delftia acidovorans</name>
    <name type="common">Pseudomonas acidovorans</name>
    <name type="synonym">Comamonas acidovorans</name>
    <dbReference type="NCBI Taxonomy" id="80866"/>
    <lineage>
        <taxon>Bacteria</taxon>
        <taxon>Pseudomonadati</taxon>
        <taxon>Pseudomonadota</taxon>
        <taxon>Betaproteobacteria</taxon>
        <taxon>Burkholderiales</taxon>
        <taxon>Comamonadaceae</taxon>
        <taxon>Delftia</taxon>
    </lineage>
</organism>
<evidence type="ECO:0000256" key="1">
    <source>
        <dbReference type="SAM" id="Phobius"/>
    </source>
</evidence>
<dbReference type="RefSeq" id="WP_197957123.1">
    <property type="nucleotide sequence ID" value="NZ_CP065668.1"/>
</dbReference>
<sequence>MLNWLKTTIANFVEWLKSTWTGFVDWIGETITTLVKFFSDLVVNVFKAAWDVLTDLISWAIEQLLGIVVSAVNALDLGGLQGFASGSGLPEEILNVMALCGVGSAVAIITTAIGIRIALQLIPFTRLGS</sequence>
<dbReference type="EMBL" id="CP065668">
    <property type="protein sequence ID" value="QPS10795.1"/>
    <property type="molecule type" value="Genomic_DNA"/>
</dbReference>
<evidence type="ECO:0000313" key="2">
    <source>
        <dbReference type="EMBL" id="QPS10795.1"/>
    </source>
</evidence>
<keyword evidence="1" id="KW-0812">Transmembrane</keyword>
<keyword evidence="1" id="KW-1133">Transmembrane helix</keyword>
<accession>A0A7T2W1J0</accession>